<proteinExistence type="predicted"/>
<gene>
    <name evidence="2" type="ORF">K239x_29040</name>
</gene>
<keyword evidence="3" id="KW-1185">Reference proteome</keyword>
<accession>A0A517NUW8</accession>
<evidence type="ECO:0000313" key="2">
    <source>
        <dbReference type="EMBL" id="QDT10912.1"/>
    </source>
</evidence>
<dbReference type="EMBL" id="CP036526">
    <property type="protein sequence ID" value="QDT10912.1"/>
    <property type="molecule type" value="Genomic_DNA"/>
</dbReference>
<name>A0A517NUW8_9BACT</name>
<feature type="signal peptide" evidence="1">
    <location>
        <begin position="1"/>
        <end position="40"/>
    </location>
</feature>
<feature type="chain" id="PRO_5022085930" evidence="1">
    <location>
        <begin position="41"/>
        <end position="358"/>
    </location>
</feature>
<dbReference type="AlphaFoldDB" id="A0A517NUW8"/>
<evidence type="ECO:0000256" key="1">
    <source>
        <dbReference type="SAM" id="SignalP"/>
    </source>
</evidence>
<sequence precursor="true">MRNFSKRRPDTLGRMKRLALNSILIASSAAAITVPGSLQAANSFDVFNNPLRAETSSTENLRAEPAAPAIHSDDSLATSDAIPQVTYGVATAIPPASNKPPTYAAQQMLSARMVVTNQVDLKSDSVSNSDVDLVESDAPGALAIQAIDFPPAENQDALHSSQTMQNTLQSQSLRSTKTVLAMPPTVGRFVQDESVWLFVPDQASSAPTTQADGSLSIAEQASQLRVNPRNTFRRKSAVDQLRHATQNFVELLPTNPFRNETTPIDLPASNDTDEYFHSANTPATRSVLPEFGIEQAVVVNDLILQRALHTMRKAELSNQLAFHNSQPPTESRWEVSGALSLVDGKYQLSLHSAQPLHR</sequence>
<keyword evidence="1" id="KW-0732">Signal</keyword>
<protein>
    <submittedName>
        <fullName evidence="2">Uncharacterized protein</fullName>
    </submittedName>
</protein>
<reference evidence="2 3" key="1">
    <citation type="submission" date="2019-02" db="EMBL/GenBank/DDBJ databases">
        <title>Deep-cultivation of Planctomycetes and their phenomic and genomic characterization uncovers novel biology.</title>
        <authorList>
            <person name="Wiegand S."/>
            <person name="Jogler M."/>
            <person name="Boedeker C."/>
            <person name="Pinto D."/>
            <person name="Vollmers J."/>
            <person name="Rivas-Marin E."/>
            <person name="Kohn T."/>
            <person name="Peeters S.H."/>
            <person name="Heuer A."/>
            <person name="Rast P."/>
            <person name="Oberbeckmann S."/>
            <person name="Bunk B."/>
            <person name="Jeske O."/>
            <person name="Meyerdierks A."/>
            <person name="Storesund J.E."/>
            <person name="Kallscheuer N."/>
            <person name="Luecker S."/>
            <person name="Lage O.M."/>
            <person name="Pohl T."/>
            <person name="Merkel B.J."/>
            <person name="Hornburger P."/>
            <person name="Mueller R.-W."/>
            <person name="Bruemmer F."/>
            <person name="Labrenz M."/>
            <person name="Spormann A.M."/>
            <person name="Op den Camp H."/>
            <person name="Overmann J."/>
            <person name="Amann R."/>
            <person name="Jetten M.S.M."/>
            <person name="Mascher T."/>
            <person name="Medema M.H."/>
            <person name="Devos D.P."/>
            <person name="Kaster A.-K."/>
            <person name="Ovreas L."/>
            <person name="Rohde M."/>
            <person name="Galperin M.Y."/>
            <person name="Jogler C."/>
        </authorList>
    </citation>
    <scope>NUCLEOTIDE SEQUENCE [LARGE SCALE GENOMIC DNA]</scope>
    <source>
        <strain evidence="2 3">K23_9</strain>
    </source>
</reference>
<dbReference type="Proteomes" id="UP000319817">
    <property type="component" value="Chromosome"/>
</dbReference>
<organism evidence="2 3">
    <name type="scientific">Stieleria marina</name>
    <dbReference type="NCBI Taxonomy" id="1930275"/>
    <lineage>
        <taxon>Bacteria</taxon>
        <taxon>Pseudomonadati</taxon>
        <taxon>Planctomycetota</taxon>
        <taxon>Planctomycetia</taxon>
        <taxon>Pirellulales</taxon>
        <taxon>Pirellulaceae</taxon>
        <taxon>Stieleria</taxon>
    </lineage>
</organism>
<evidence type="ECO:0000313" key="3">
    <source>
        <dbReference type="Proteomes" id="UP000319817"/>
    </source>
</evidence>